<dbReference type="Proteomes" id="UP001168505">
    <property type="component" value="Unassembled WGS sequence"/>
</dbReference>
<dbReference type="AlphaFoldDB" id="A0AAW7JPS0"/>
<feature type="transmembrane region" description="Helical" evidence="1">
    <location>
        <begin position="101"/>
        <end position="124"/>
    </location>
</feature>
<proteinExistence type="predicted"/>
<dbReference type="EMBL" id="JAUEIR010000006">
    <property type="protein sequence ID" value="MDN0069553.1"/>
    <property type="molecule type" value="Genomic_DNA"/>
</dbReference>
<dbReference type="Pfam" id="PF13196">
    <property type="entry name" value="DUF4012"/>
    <property type="match status" value="1"/>
</dbReference>
<name>A0AAW7JPS0_9ACTN</name>
<keyword evidence="1" id="KW-1133">Transmembrane helix</keyword>
<reference evidence="2" key="2">
    <citation type="submission" date="2023-08" db="EMBL/GenBank/DDBJ databases">
        <title>Identification and characterization of horizontal gene transfer across gut microbiota members of farm animals based on homology search.</title>
        <authorList>
            <person name="Schwarzerova J."/>
            <person name="Nykrynova M."/>
            <person name="Jureckova K."/>
            <person name="Cejkova D."/>
            <person name="Rychlik I."/>
        </authorList>
    </citation>
    <scope>NUCLEOTIDE SEQUENCE</scope>
    <source>
        <strain evidence="2">15_COKtk</strain>
    </source>
</reference>
<protein>
    <submittedName>
        <fullName evidence="2">DUF4012 domain-containing protein</fullName>
    </submittedName>
</protein>
<evidence type="ECO:0000256" key="1">
    <source>
        <dbReference type="SAM" id="Phobius"/>
    </source>
</evidence>
<evidence type="ECO:0000313" key="3">
    <source>
        <dbReference type="Proteomes" id="UP001168505"/>
    </source>
</evidence>
<gene>
    <name evidence="2" type="ORF">QVN40_07545</name>
</gene>
<keyword evidence="1" id="KW-0812">Transmembrane</keyword>
<comment type="caution">
    <text evidence="2">The sequence shown here is derived from an EMBL/GenBank/DDBJ whole genome shotgun (WGS) entry which is preliminary data.</text>
</comment>
<dbReference type="RefSeq" id="WP_289827325.1">
    <property type="nucleotide sequence ID" value="NZ_JAUEIR010000006.1"/>
</dbReference>
<keyword evidence="1" id="KW-0472">Membrane</keyword>
<reference evidence="2" key="1">
    <citation type="submission" date="2023-06" db="EMBL/GenBank/DDBJ databases">
        <authorList>
            <person name="Zeman M."/>
            <person name="Kubasova T."/>
            <person name="Jahodarova E."/>
            <person name="Nykrynova M."/>
            <person name="Rychlik I."/>
        </authorList>
    </citation>
    <scope>NUCLEOTIDE SEQUENCE</scope>
    <source>
        <strain evidence="2">15_COKtk</strain>
    </source>
</reference>
<accession>A0AAW7JPS0</accession>
<organism evidence="2 3">
    <name type="scientific">Collinsella ihumii</name>
    <dbReference type="NCBI Taxonomy" id="1720204"/>
    <lineage>
        <taxon>Bacteria</taxon>
        <taxon>Bacillati</taxon>
        <taxon>Actinomycetota</taxon>
        <taxon>Coriobacteriia</taxon>
        <taxon>Coriobacteriales</taxon>
        <taxon>Coriobacteriaceae</taxon>
        <taxon>Collinsella</taxon>
    </lineage>
</organism>
<sequence length="685" mass="72542">MMAEGKHFKRVPEEQIGSTASWANGDDFNRLNDNQLKVGGAQESSLPDSTSNFASQADLGDSQLYDSESGGLEPLGYLPVLEGAKDITCPQSGKRKLHRKCALIALFIVMALLCFIGASGFMLYRSARSVQGKAQNVISLATGVASSLSTGDYVTFAENARELDGICSDIRAEVDGPLWQVASLLPVVGGDVQAARTLVVSVDDVSSAVLVPMAENLSSSAQGKLFQDGAINVSAATTLMGSLADGSEAISSVNEQVQSIGDTNISQVSSLVDTAKRGFTALSSAADIAQAVDPVLAQMLGADGQVRNYIITAVNNVELRANGGLGAHNGLLSVTDGAMSMGEFMGSINLPEDQQLPVTDEEQNLFNKLMGHMGMYNAEAMLTPDFPRAASLTAQMWETLYGQHVDGVISIDPVFLQYLLGAVGGTTLSNGVVLNGTNAATVLMHDVYWDYPQPETDAIFEEAAGAAFDAVMSGMGNADMVQLASAFMRGASEGRICVWMAGEDEQKAVETMGVSAALPAADDVAAAPQAGVYLNNMSFSKMDWYLDFDVQVSDGVKNSDGSTSYDVTVNLKNTCTEAEEAQLPDYVGCHLIKEDGSIEFCGLERYIVYLYAPQGGDITDMEVSGDGGMRMNDGTHNGLEVKYGMIDLYPQDASTITYTVTTSPEAVGELQMRATPTCQEVRENG</sequence>
<evidence type="ECO:0000313" key="2">
    <source>
        <dbReference type="EMBL" id="MDN0069553.1"/>
    </source>
</evidence>
<dbReference type="InterPro" id="IPR025101">
    <property type="entry name" value="DUF4012"/>
</dbReference>